<dbReference type="EMBL" id="CM046398">
    <property type="protein sequence ID" value="KAI8530254.1"/>
    <property type="molecule type" value="Genomic_DNA"/>
</dbReference>
<gene>
    <name evidence="1" type="ORF">RHMOL_Rhmol11G0042100</name>
</gene>
<organism evidence="1 2">
    <name type="scientific">Rhododendron molle</name>
    <name type="common">Chinese azalea</name>
    <name type="synonym">Azalea mollis</name>
    <dbReference type="NCBI Taxonomy" id="49168"/>
    <lineage>
        <taxon>Eukaryota</taxon>
        <taxon>Viridiplantae</taxon>
        <taxon>Streptophyta</taxon>
        <taxon>Embryophyta</taxon>
        <taxon>Tracheophyta</taxon>
        <taxon>Spermatophyta</taxon>
        <taxon>Magnoliopsida</taxon>
        <taxon>eudicotyledons</taxon>
        <taxon>Gunneridae</taxon>
        <taxon>Pentapetalae</taxon>
        <taxon>asterids</taxon>
        <taxon>Ericales</taxon>
        <taxon>Ericaceae</taxon>
        <taxon>Ericoideae</taxon>
        <taxon>Rhodoreae</taxon>
        <taxon>Rhododendron</taxon>
    </lineage>
</organism>
<evidence type="ECO:0000313" key="1">
    <source>
        <dbReference type="EMBL" id="KAI8530254.1"/>
    </source>
</evidence>
<dbReference type="Proteomes" id="UP001062846">
    <property type="component" value="Chromosome 11"/>
</dbReference>
<protein>
    <submittedName>
        <fullName evidence="1">Uncharacterized protein</fullName>
    </submittedName>
</protein>
<reference evidence="1" key="1">
    <citation type="submission" date="2022-02" db="EMBL/GenBank/DDBJ databases">
        <title>Plant Genome Project.</title>
        <authorList>
            <person name="Zhang R.-G."/>
        </authorList>
    </citation>
    <scope>NUCLEOTIDE SEQUENCE</scope>
    <source>
        <strain evidence="1">AT1</strain>
    </source>
</reference>
<evidence type="ECO:0000313" key="2">
    <source>
        <dbReference type="Proteomes" id="UP001062846"/>
    </source>
</evidence>
<comment type="caution">
    <text evidence="1">The sequence shown here is derived from an EMBL/GenBank/DDBJ whole genome shotgun (WGS) entry which is preliminary data.</text>
</comment>
<keyword evidence="2" id="KW-1185">Reference proteome</keyword>
<name>A0ACC0LPI9_RHOML</name>
<sequence>MLVSVIEILKDSLGERADSKLTDSMLRLAEHVAAKIALNTLANRGPSKALPSKVLHVRSMFSLEFVTVGDGYIAKVGPKVV</sequence>
<proteinExistence type="predicted"/>
<accession>A0ACC0LPI9</accession>